<dbReference type="PANTHER" id="PTHR11985:SF35">
    <property type="entry name" value="ANAEROBIC GLYCEROL-3-PHOSPHATE DEHYDROGENASE SUBUNIT A"/>
    <property type="match status" value="1"/>
</dbReference>
<dbReference type="SUPFAM" id="SSF51905">
    <property type="entry name" value="FAD/NAD(P)-binding domain"/>
    <property type="match status" value="1"/>
</dbReference>
<keyword evidence="7 9" id="KW-0560">Oxidoreductase</keyword>
<name>A0ABR5A9G6_9BACL</name>
<evidence type="ECO:0000313" key="13">
    <source>
        <dbReference type="Proteomes" id="UP000054526"/>
    </source>
</evidence>
<evidence type="ECO:0000259" key="11">
    <source>
        <dbReference type="Pfam" id="PF16901"/>
    </source>
</evidence>
<evidence type="ECO:0000256" key="2">
    <source>
        <dbReference type="ARBA" id="ARBA00004977"/>
    </source>
</evidence>
<dbReference type="PROSITE" id="PS00978">
    <property type="entry name" value="FAD_G3PDH_2"/>
    <property type="match status" value="1"/>
</dbReference>
<dbReference type="PANTHER" id="PTHR11985">
    <property type="entry name" value="GLYCEROL-3-PHOSPHATE DEHYDROGENASE"/>
    <property type="match status" value="1"/>
</dbReference>
<evidence type="ECO:0000256" key="3">
    <source>
        <dbReference type="ARBA" id="ARBA00007330"/>
    </source>
</evidence>
<dbReference type="PRINTS" id="PR01001">
    <property type="entry name" value="FADG3PDH"/>
</dbReference>
<dbReference type="SUPFAM" id="SSF54373">
    <property type="entry name" value="FAD-linked reductases, C-terminal domain"/>
    <property type="match status" value="1"/>
</dbReference>
<dbReference type="EMBL" id="JXAL01000001">
    <property type="protein sequence ID" value="KIL37644.1"/>
    <property type="molecule type" value="Genomic_DNA"/>
</dbReference>
<evidence type="ECO:0000256" key="1">
    <source>
        <dbReference type="ARBA" id="ARBA00001974"/>
    </source>
</evidence>
<dbReference type="Gene3D" id="3.50.50.60">
    <property type="entry name" value="FAD/NAD(P)-binding domain"/>
    <property type="match status" value="1"/>
</dbReference>
<comment type="caution">
    <text evidence="12">The sequence shown here is derived from an EMBL/GenBank/DDBJ whole genome shotgun (WGS) entry which is preliminary data.</text>
</comment>
<keyword evidence="6" id="KW-0274">FAD</keyword>
<dbReference type="EC" id="1.1.5.3" evidence="9"/>
<comment type="similarity">
    <text evidence="3 9">Belongs to the FAD-dependent glycerol-3-phosphate dehydrogenase family.</text>
</comment>
<dbReference type="Pfam" id="PF16901">
    <property type="entry name" value="DAO_C"/>
    <property type="match status" value="1"/>
</dbReference>
<gene>
    <name evidence="12" type="ORF">SD71_03335</name>
</gene>
<evidence type="ECO:0000256" key="4">
    <source>
        <dbReference type="ARBA" id="ARBA00022630"/>
    </source>
</evidence>
<accession>A0ABR5A9G6</accession>
<dbReference type="InterPro" id="IPR036188">
    <property type="entry name" value="FAD/NAD-bd_sf"/>
</dbReference>
<dbReference type="InterPro" id="IPR000447">
    <property type="entry name" value="G3P_DH_FAD-dep"/>
</dbReference>
<evidence type="ECO:0000256" key="7">
    <source>
        <dbReference type="ARBA" id="ARBA00023002"/>
    </source>
</evidence>
<dbReference type="InterPro" id="IPR006076">
    <property type="entry name" value="FAD-dep_OxRdtase"/>
</dbReference>
<protein>
    <recommendedName>
        <fullName evidence="9">Glycerol-3-phosphate dehydrogenase</fullName>
        <ecNumber evidence="9">1.1.5.3</ecNumber>
    </recommendedName>
</protein>
<dbReference type="Pfam" id="PF01266">
    <property type="entry name" value="DAO"/>
    <property type="match status" value="1"/>
</dbReference>
<dbReference type="PROSITE" id="PS00977">
    <property type="entry name" value="FAD_G3PDH_1"/>
    <property type="match status" value="1"/>
</dbReference>
<dbReference type="Proteomes" id="UP000054526">
    <property type="component" value="Unassembled WGS sequence"/>
</dbReference>
<keyword evidence="13" id="KW-1185">Reference proteome</keyword>
<sequence length="553" mass="62037">MDRLPFSVFDRLSHLEKMSEQTLDLLVIGGGITGAGIALDAASRGLSVGLVEKQDFGAGTSSRSTKLIHGGLRYLKQGEVKLVREVGRERAILHRNAPHLVIPEKMLLPLVIGGTYGKLATSFGLWLYDILAGVKREERRVMLSQAQAGEAEPLLRTDILKGGGLYIEYRTDDARLTIEVMKTAVQYGAMCVNYTEAAELLYRDGKIAGFEARDLLTQKTFNLSAKRVVNAAGPWADELREKDRSLRGKSLHLTKGVHLVVPYDKFPLQQSVYFDVPDGRMIFAIPRGKCTYFGTTDTDYRSVIEHPRVTREDAAYLINAVNRMFPSLNLSQDDICSSWAGLRPLIHEDGKSPSELSRKDEIFLSPSGLITIAGGKLTGYRKMAERVVNMVAEQLEQEEQISLNKCYTDRIVLSGGDFLSPESVSAYIEQLAARHSQQLSRQLLVDLVRSFGTNSEKILELSHSFRETGTEMNPATALLFAELQYCIQEEMTVSLTDFLIRRTGMLLFDRQRIEEVLPMVADELANKLEWESERKSDELQRLFIEYDSAVTFH</sequence>
<evidence type="ECO:0000256" key="8">
    <source>
        <dbReference type="ARBA" id="ARBA00049055"/>
    </source>
</evidence>
<evidence type="ECO:0000256" key="5">
    <source>
        <dbReference type="ARBA" id="ARBA00022798"/>
    </source>
</evidence>
<dbReference type="Gene3D" id="1.10.8.870">
    <property type="entry name" value="Alpha-glycerophosphate oxidase, cap domain"/>
    <property type="match status" value="1"/>
</dbReference>
<dbReference type="InterPro" id="IPR038299">
    <property type="entry name" value="DAO_C_sf"/>
</dbReference>
<evidence type="ECO:0000256" key="6">
    <source>
        <dbReference type="ARBA" id="ARBA00022827"/>
    </source>
</evidence>
<feature type="domain" description="FAD dependent oxidoreductase" evidence="10">
    <location>
        <begin position="24"/>
        <end position="350"/>
    </location>
</feature>
<comment type="cofactor">
    <cofactor evidence="1 9">
        <name>FAD</name>
        <dbReference type="ChEBI" id="CHEBI:57692"/>
    </cofactor>
</comment>
<keyword evidence="4 9" id="KW-0285">Flavoprotein</keyword>
<comment type="pathway">
    <text evidence="2">Polyol metabolism; glycerol degradation via glycerol kinase pathway; glycerone phosphate from sn-glycerol 3-phosphate (aerobic route): step 1/1.</text>
</comment>
<dbReference type="InterPro" id="IPR031656">
    <property type="entry name" value="DAO_C"/>
</dbReference>
<dbReference type="Gene3D" id="3.30.9.10">
    <property type="entry name" value="D-Amino Acid Oxidase, subunit A, domain 2"/>
    <property type="match status" value="1"/>
</dbReference>
<proteinExistence type="inferred from homology"/>
<reference evidence="12 13" key="1">
    <citation type="submission" date="2014-12" db="EMBL/GenBank/DDBJ databases">
        <title>Draft genome sequence of Cohnella kolymensis strain B-2846.</title>
        <authorList>
            <person name="Karlyshev A.V."/>
            <person name="Kudryashova E.B."/>
        </authorList>
    </citation>
    <scope>NUCLEOTIDE SEQUENCE [LARGE SCALE GENOMIC DNA]</scope>
    <source>
        <strain evidence="12 13">VKM B-2846</strain>
    </source>
</reference>
<organism evidence="12 13">
    <name type="scientific">Cohnella kolymensis</name>
    <dbReference type="NCBI Taxonomy" id="1590652"/>
    <lineage>
        <taxon>Bacteria</taxon>
        <taxon>Bacillati</taxon>
        <taxon>Bacillota</taxon>
        <taxon>Bacilli</taxon>
        <taxon>Bacillales</taxon>
        <taxon>Paenibacillaceae</taxon>
        <taxon>Cohnella</taxon>
    </lineage>
</organism>
<evidence type="ECO:0000256" key="9">
    <source>
        <dbReference type="RuleBase" id="RU361217"/>
    </source>
</evidence>
<evidence type="ECO:0000313" key="12">
    <source>
        <dbReference type="EMBL" id="KIL37644.1"/>
    </source>
</evidence>
<comment type="catalytic activity">
    <reaction evidence="8 9">
        <text>a quinone + sn-glycerol 3-phosphate = dihydroxyacetone phosphate + a quinol</text>
        <dbReference type="Rhea" id="RHEA:18977"/>
        <dbReference type="ChEBI" id="CHEBI:24646"/>
        <dbReference type="ChEBI" id="CHEBI:57597"/>
        <dbReference type="ChEBI" id="CHEBI:57642"/>
        <dbReference type="ChEBI" id="CHEBI:132124"/>
        <dbReference type="EC" id="1.1.5.3"/>
    </reaction>
</comment>
<dbReference type="RefSeq" id="WP_041059387.1">
    <property type="nucleotide sequence ID" value="NZ_JXAL01000001.1"/>
</dbReference>
<evidence type="ECO:0000259" key="10">
    <source>
        <dbReference type="Pfam" id="PF01266"/>
    </source>
</evidence>
<keyword evidence="5" id="KW-0319">Glycerol metabolism</keyword>
<feature type="domain" description="Alpha-glycerophosphate oxidase C-terminal" evidence="11">
    <location>
        <begin position="406"/>
        <end position="535"/>
    </location>
</feature>